<evidence type="ECO:0000256" key="2">
    <source>
        <dbReference type="ARBA" id="ARBA00004873"/>
    </source>
</evidence>
<sequence length="501" mass="54909">MQLDEFNALAKQGFNRIPLVKEVLADLETPLSLYVKLTQAFGKKNTYLLESVVGGERFGRFSFIGLPAKTLLRTAGTPTAPLTEILTDGKVVESNRDNPLDFIDAYFKRFKVPLQTGLPRFCGGLAGYFGYDTVRYIEAKLASHNLPDELGVPDIQLMLTEELAVIDNVTGKIYFIVYADPAEPNGFEKAQVRLKELLACLSKPFSMPVSRPSNKTDLVRNFKAADFEKAVLKTKEYILAGDCMQVVIGQRISKPFTDSPLALYRALRSLNPSPYMYYYDFGDLQVVGSSPEILVRQELRGGEKMVTIRPLAGTRPRGSTPQEDERLAKELLADPKEIAEHVMLIDLARNDVGRIAKTGSVQVTDSMSIEKYSHVQHIVSSVEGQLLDNMSNMDVLRATFPAGTLSGAPKIRAMEIIDEMEVVKRGVYGGAVGYLSFSGDMDVAIAIRTGVIRNGVLHSQAGAGVVADSDPTAEWKETEAKARAVLLAADLVQGGLDAPHD</sequence>
<dbReference type="RefSeq" id="WP_112237049.1">
    <property type="nucleotide sequence ID" value="NZ_CP030086.1"/>
</dbReference>
<comment type="cofactor">
    <cofactor evidence="1 15">
        <name>Mg(2+)</name>
        <dbReference type="ChEBI" id="CHEBI:18420"/>
    </cofactor>
</comment>
<reference evidence="19 20" key="1">
    <citation type="submission" date="2018-06" db="EMBL/GenBank/DDBJ databases">
        <title>Genome of strain Polynucleobacter sp. FUKU-NW-11.</title>
        <authorList>
            <person name="Hahn M.W."/>
        </authorList>
    </citation>
    <scope>NUCLEOTIDE SEQUENCE [LARGE SCALE GENOMIC DNA]</scope>
    <source>
        <strain evidence="19">FUKU-NW-11</strain>
        <strain evidence="20">FUKU-NW11</strain>
    </source>
</reference>
<evidence type="ECO:0000313" key="20">
    <source>
        <dbReference type="Proteomes" id="UP000251072"/>
    </source>
</evidence>
<keyword evidence="9 15" id="KW-0822">Tryptophan biosynthesis</keyword>
<dbReference type="AlphaFoldDB" id="A0A9Q2WJU8"/>
<comment type="similarity">
    <text evidence="3 15">Belongs to the anthranilate synthase component I family.</text>
</comment>
<evidence type="ECO:0000256" key="4">
    <source>
        <dbReference type="ARBA" id="ARBA00011575"/>
    </source>
</evidence>
<dbReference type="InterPro" id="IPR006805">
    <property type="entry name" value="Anth_synth_I_N"/>
</dbReference>
<evidence type="ECO:0000256" key="1">
    <source>
        <dbReference type="ARBA" id="ARBA00001946"/>
    </source>
</evidence>
<evidence type="ECO:0000259" key="16">
    <source>
        <dbReference type="Pfam" id="PF00425"/>
    </source>
</evidence>
<dbReference type="SUPFAM" id="SSF56322">
    <property type="entry name" value="ADC synthase"/>
    <property type="match status" value="1"/>
</dbReference>
<dbReference type="InterPro" id="IPR015890">
    <property type="entry name" value="Chorismate_C"/>
</dbReference>
<organism evidence="18 21">
    <name type="scientific">Polynucleobacter paneuropaeus</name>
    <dbReference type="NCBI Taxonomy" id="2527775"/>
    <lineage>
        <taxon>Bacteria</taxon>
        <taxon>Pseudomonadati</taxon>
        <taxon>Pseudomonadota</taxon>
        <taxon>Betaproteobacteria</taxon>
        <taxon>Burkholderiales</taxon>
        <taxon>Burkholderiaceae</taxon>
        <taxon>Polynucleobacter</taxon>
    </lineage>
</organism>
<evidence type="ECO:0000256" key="8">
    <source>
        <dbReference type="ARBA" id="ARBA00022723"/>
    </source>
</evidence>
<dbReference type="Pfam" id="PF04715">
    <property type="entry name" value="Anth_synt_I_N"/>
    <property type="match status" value="1"/>
</dbReference>
<keyword evidence="7 15" id="KW-0028">Amino-acid biosynthesis</keyword>
<dbReference type="Gene3D" id="3.60.120.10">
    <property type="entry name" value="Anthranilate synthase"/>
    <property type="match status" value="1"/>
</dbReference>
<dbReference type="InterPro" id="IPR005801">
    <property type="entry name" value="ADC_synthase"/>
</dbReference>
<reference evidence="18" key="2">
    <citation type="journal article" date="2021" name="Genome Biol. Evol.">
        <title>Continental-Scale Gene Flow Prevents Allopatric Divergence of Pelagic Freshwater Bacteria.</title>
        <authorList>
            <person name="Hoetzinger M."/>
            <person name="Pitt A."/>
            <person name="Huemer A."/>
            <person name="Hahn M.W."/>
        </authorList>
    </citation>
    <scope>NUCLEOTIDE SEQUENCE</scope>
    <source>
        <strain evidence="18">SM1-W8</strain>
    </source>
</reference>
<keyword evidence="10 15" id="KW-0460">Magnesium</keyword>
<dbReference type="GO" id="GO:0004049">
    <property type="term" value="F:anthranilate synthase activity"/>
    <property type="evidence" value="ECO:0007669"/>
    <property type="project" value="UniProtKB-EC"/>
</dbReference>
<comment type="catalytic activity">
    <reaction evidence="14 15">
        <text>chorismate + L-glutamine = anthranilate + pyruvate + L-glutamate + H(+)</text>
        <dbReference type="Rhea" id="RHEA:21732"/>
        <dbReference type="ChEBI" id="CHEBI:15361"/>
        <dbReference type="ChEBI" id="CHEBI:15378"/>
        <dbReference type="ChEBI" id="CHEBI:16567"/>
        <dbReference type="ChEBI" id="CHEBI:29748"/>
        <dbReference type="ChEBI" id="CHEBI:29985"/>
        <dbReference type="ChEBI" id="CHEBI:58359"/>
        <dbReference type="EC" id="4.1.3.27"/>
    </reaction>
</comment>
<accession>A0A9Q2WJU8</accession>
<dbReference type="Pfam" id="PF00425">
    <property type="entry name" value="Chorismate_bind"/>
    <property type="match status" value="1"/>
</dbReference>
<dbReference type="PRINTS" id="PR00095">
    <property type="entry name" value="ANTSNTHASEI"/>
</dbReference>
<evidence type="ECO:0000256" key="3">
    <source>
        <dbReference type="ARBA" id="ARBA00009562"/>
    </source>
</evidence>
<feature type="domain" description="Anthranilate synthase component I N-terminal" evidence="17">
    <location>
        <begin position="26"/>
        <end position="174"/>
    </location>
</feature>
<evidence type="ECO:0000256" key="7">
    <source>
        <dbReference type="ARBA" id="ARBA00022605"/>
    </source>
</evidence>
<dbReference type="InterPro" id="IPR019999">
    <property type="entry name" value="Anth_synth_I-like"/>
</dbReference>
<dbReference type="EC" id="4.1.3.27" evidence="5 15"/>
<proteinExistence type="inferred from homology"/>
<evidence type="ECO:0000256" key="10">
    <source>
        <dbReference type="ARBA" id="ARBA00022842"/>
    </source>
</evidence>
<evidence type="ECO:0000256" key="12">
    <source>
        <dbReference type="ARBA" id="ARBA00023239"/>
    </source>
</evidence>
<keyword evidence="20" id="KW-1185">Reference proteome</keyword>
<keyword evidence="12 15" id="KW-0456">Lyase</keyword>
<feature type="domain" description="Chorismate-utilising enzyme C-terminal" evidence="16">
    <location>
        <begin position="225"/>
        <end position="481"/>
    </location>
</feature>
<evidence type="ECO:0000313" key="19">
    <source>
        <dbReference type="EMBL" id="RAZ43783.1"/>
    </source>
</evidence>
<comment type="function">
    <text evidence="13 15">Part of a heterotetrameric complex that catalyzes the two-step biosynthesis of anthranilate, an intermediate in the biosynthesis of L-tryptophan. In the first step, the glutamine-binding beta subunit (TrpG) of anthranilate synthase (AS) provides the glutamine amidotransferase activity which generates ammonia as a substrate that, along with chorismate, is used in the second step, catalyzed by the large alpha subunit of AS (TrpE) to produce anthranilate. In the absence of TrpG, TrpE can synthesize anthranilate directly from chorismate and high concentrations of ammonia.</text>
</comment>
<evidence type="ECO:0000313" key="21">
    <source>
        <dbReference type="Proteomes" id="UP000783102"/>
    </source>
</evidence>
<evidence type="ECO:0000313" key="18">
    <source>
        <dbReference type="EMBL" id="MBT8551820.1"/>
    </source>
</evidence>
<dbReference type="EMBL" id="JAANEY010000001">
    <property type="protein sequence ID" value="MBT8551820.1"/>
    <property type="molecule type" value="Genomic_DNA"/>
</dbReference>
<dbReference type="OrthoDB" id="9803598at2"/>
<dbReference type="EMBL" id="QMCH01000001">
    <property type="protein sequence ID" value="RAZ43783.1"/>
    <property type="molecule type" value="Genomic_DNA"/>
</dbReference>
<protein>
    <recommendedName>
        <fullName evidence="6 15">Anthranilate synthase component 1</fullName>
        <ecNumber evidence="5 15">4.1.3.27</ecNumber>
    </recommendedName>
</protein>
<dbReference type="NCBIfam" id="TIGR00564">
    <property type="entry name" value="trpE_most"/>
    <property type="match status" value="1"/>
</dbReference>
<dbReference type="KEGG" id="poh:DPM16_00810"/>
<dbReference type="Proteomes" id="UP000251072">
    <property type="component" value="Unassembled WGS sequence"/>
</dbReference>
<dbReference type="GO" id="GO:0046872">
    <property type="term" value="F:metal ion binding"/>
    <property type="evidence" value="ECO:0007669"/>
    <property type="project" value="UniProtKB-KW"/>
</dbReference>
<comment type="pathway">
    <text evidence="2 15">Amino-acid biosynthesis; L-tryptophan biosynthesis; L-tryptophan from chorismate: step 1/5.</text>
</comment>
<comment type="caution">
    <text evidence="18">The sequence shown here is derived from an EMBL/GenBank/DDBJ whole genome shotgun (WGS) entry which is preliminary data.</text>
</comment>
<evidence type="ECO:0000256" key="9">
    <source>
        <dbReference type="ARBA" id="ARBA00022822"/>
    </source>
</evidence>
<evidence type="ECO:0000256" key="13">
    <source>
        <dbReference type="ARBA" id="ARBA00025634"/>
    </source>
</evidence>
<dbReference type="GO" id="GO:0000162">
    <property type="term" value="P:L-tryptophan biosynthetic process"/>
    <property type="evidence" value="ECO:0007669"/>
    <property type="project" value="UniProtKB-KW"/>
</dbReference>
<evidence type="ECO:0000256" key="11">
    <source>
        <dbReference type="ARBA" id="ARBA00023141"/>
    </source>
</evidence>
<dbReference type="PANTHER" id="PTHR11236:SF48">
    <property type="entry name" value="ISOCHORISMATE SYNTHASE MENF"/>
    <property type="match status" value="1"/>
</dbReference>
<name>A0A9Q2WJU8_9BURK</name>
<comment type="subunit">
    <text evidence="4 15">Heterotetramer consisting of two non-identical subunits: a beta subunit (TrpG) and a large alpha subunit (TrpE).</text>
</comment>
<dbReference type="Proteomes" id="UP000783102">
    <property type="component" value="Unassembled WGS sequence"/>
</dbReference>
<gene>
    <name evidence="15" type="primary">trpE</name>
    <name evidence="19" type="ORF">DP176_02080</name>
    <name evidence="18" type="ORF">G6731_07635</name>
</gene>
<dbReference type="InterPro" id="IPR005256">
    <property type="entry name" value="Anth_synth_I_PabB"/>
</dbReference>
<evidence type="ECO:0000256" key="15">
    <source>
        <dbReference type="RuleBase" id="RU364045"/>
    </source>
</evidence>
<evidence type="ECO:0000259" key="17">
    <source>
        <dbReference type="Pfam" id="PF04715"/>
    </source>
</evidence>
<keyword evidence="11 15" id="KW-0057">Aromatic amino acid biosynthesis</keyword>
<evidence type="ECO:0000256" key="5">
    <source>
        <dbReference type="ARBA" id="ARBA00012266"/>
    </source>
</evidence>
<evidence type="ECO:0000256" key="14">
    <source>
        <dbReference type="ARBA" id="ARBA00047683"/>
    </source>
</evidence>
<keyword evidence="8 15" id="KW-0479">Metal-binding</keyword>
<dbReference type="PANTHER" id="PTHR11236">
    <property type="entry name" value="AMINOBENZOATE/ANTHRANILATE SYNTHASE"/>
    <property type="match status" value="1"/>
</dbReference>
<evidence type="ECO:0000256" key="6">
    <source>
        <dbReference type="ARBA" id="ARBA00020653"/>
    </source>
</evidence>